<feature type="non-terminal residue" evidence="1">
    <location>
        <position position="106"/>
    </location>
</feature>
<name>A0ABD3WMJ0_SINWO</name>
<proteinExistence type="predicted"/>
<gene>
    <name evidence="1" type="ORF">ACJMK2_038123</name>
</gene>
<feature type="non-terminal residue" evidence="1">
    <location>
        <position position="1"/>
    </location>
</feature>
<evidence type="ECO:0000313" key="2">
    <source>
        <dbReference type="Proteomes" id="UP001634394"/>
    </source>
</evidence>
<evidence type="ECO:0000313" key="1">
    <source>
        <dbReference type="EMBL" id="KAL3875196.1"/>
    </source>
</evidence>
<accession>A0ABD3WMJ0</accession>
<keyword evidence="2" id="KW-1185">Reference proteome</keyword>
<reference evidence="1 2" key="1">
    <citation type="submission" date="2024-11" db="EMBL/GenBank/DDBJ databases">
        <title>Chromosome-level genome assembly of the freshwater bivalve Anodonta woodiana.</title>
        <authorList>
            <person name="Chen X."/>
        </authorList>
    </citation>
    <scope>NUCLEOTIDE SEQUENCE [LARGE SCALE GENOMIC DNA]</scope>
    <source>
        <strain evidence="1">MN2024</strain>
        <tissue evidence="1">Gills</tissue>
    </source>
</reference>
<dbReference type="AlphaFoldDB" id="A0ABD3WMJ0"/>
<dbReference type="EMBL" id="JBJQND010000006">
    <property type="protein sequence ID" value="KAL3875196.1"/>
    <property type="molecule type" value="Genomic_DNA"/>
</dbReference>
<organism evidence="1 2">
    <name type="scientific">Sinanodonta woodiana</name>
    <name type="common">Chinese pond mussel</name>
    <name type="synonym">Anodonta woodiana</name>
    <dbReference type="NCBI Taxonomy" id="1069815"/>
    <lineage>
        <taxon>Eukaryota</taxon>
        <taxon>Metazoa</taxon>
        <taxon>Spiralia</taxon>
        <taxon>Lophotrochozoa</taxon>
        <taxon>Mollusca</taxon>
        <taxon>Bivalvia</taxon>
        <taxon>Autobranchia</taxon>
        <taxon>Heteroconchia</taxon>
        <taxon>Palaeoheterodonta</taxon>
        <taxon>Unionida</taxon>
        <taxon>Unionoidea</taxon>
        <taxon>Unionidae</taxon>
        <taxon>Unioninae</taxon>
        <taxon>Sinanodonta</taxon>
    </lineage>
</organism>
<sequence>RNYAIDPNADVYFVSKLDDGRTFLEKAQTLKEENGNIQIEDRNYDLHPAETDITSRDLLDVPDLGARYVLRPQQDIQRDIPVTHKGNGKHVYHVEMAVVLDSTIWN</sequence>
<dbReference type="Proteomes" id="UP001634394">
    <property type="component" value="Unassembled WGS sequence"/>
</dbReference>
<protein>
    <submittedName>
        <fullName evidence="1">Uncharacterized protein</fullName>
    </submittedName>
</protein>
<comment type="caution">
    <text evidence="1">The sequence shown here is derived from an EMBL/GenBank/DDBJ whole genome shotgun (WGS) entry which is preliminary data.</text>
</comment>